<name>A0AAD6SAG5_9AGAR</name>
<dbReference type="AlphaFoldDB" id="A0AAD6SAG5"/>
<evidence type="ECO:0000313" key="3">
    <source>
        <dbReference type="EMBL" id="KAJ7024125.1"/>
    </source>
</evidence>
<protein>
    <submittedName>
        <fullName evidence="2">Uncharacterized protein</fullName>
    </submittedName>
</protein>
<dbReference type="Proteomes" id="UP001218188">
    <property type="component" value="Unassembled WGS sequence"/>
</dbReference>
<feature type="region of interest" description="Disordered" evidence="1">
    <location>
        <begin position="138"/>
        <end position="178"/>
    </location>
</feature>
<dbReference type="EMBL" id="JARJCM010000175">
    <property type="protein sequence ID" value="KAJ7024125.1"/>
    <property type="molecule type" value="Genomic_DNA"/>
</dbReference>
<sequence>MTNRNWDLTPGDTNPIEGSHAQDNQVNATNRTLLEAILLWDLQLQFIFNDPYFPLRAREYDKNTARVIKASAESGVLENGNNSLESRYAAAARRQARSRAKAAEKVNANGGKEFKAKLRVAEQQSRAKDPEIERLKAMLSAAPSTPRRPAPSTPRRRSALSFETGRTPSNGFSPVAGPSRLMAPPVAGPSRLPALTLFPELPPRTPIAEPPSDFDYQAAMRSDVLDATLWRIAQSPRESDRIEYNPRSQPIYIVDSDDEI</sequence>
<proteinExistence type="predicted"/>
<evidence type="ECO:0000313" key="4">
    <source>
        <dbReference type="Proteomes" id="UP001218188"/>
    </source>
</evidence>
<reference evidence="2" key="1">
    <citation type="submission" date="2023-03" db="EMBL/GenBank/DDBJ databases">
        <title>Massive genome expansion in bonnet fungi (Mycena s.s.) driven by repeated elements and novel gene families across ecological guilds.</title>
        <authorList>
            <consortium name="Lawrence Berkeley National Laboratory"/>
            <person name="Harder C.B."/>
            <person name="Miyauchi S."/>
            <person name="Viragh M."/>
            <person name="Kuo A."/>
            <person name="Thoen E."/>
            <person name="Andreopoulos B."/>
            <person name="Lu D."/>
            <person name="Skrede I."/>
            <person name="Drula E."/>
            <person name="Henrissat B."/>
            <person name="Morin E."/>
            <person name="Kohler A."/>
            <person name="Barry K."/>
            <person name="LaButti K."/>
            <person name="Morin E."/>
            <person name="Salamov A."/>
            <person name="Lipzen A."/>
            <person name="Mereny Z."/>
            <person name="Hegedus B."/>
            <person name="Baldrian P."/>
            <person name="Stursova M."/>
            <person name="Weitz H."/>
            <person name="Taylor A."/>
            <person name="Grigoriev I.V."/>
            <person name="Nagy L.G."/>
            <person name="Martin F."/>
            <person name="Kauserud H."/>
        </authorList>
    </citation>
    <scope>NUCLEOTIDE SEQUENCE</scope>
    <source>
        <strain evidence="2">CBHHK200</strain>
    </source>
</reference>
<evidence type="ECO:0000256" key="1">
    <source>
        <dbReference type="SAM" id="MobiDB-lite"/>
    </source>
</evidence>
<dbReference type="EMBL" id="JARJCM010000175">
    <property type="protein sequence ID" value="KAJ7024118.1"/>
    <property type="molecule type" value="Genomic_DNA"/>
</dbReference>
<feature type="region of interest" description="Disordered" evidence="1">
    <location>
        <begin position="1"/>
        <end position="21"/>
    </location>
</feature>
<accession>A0AAD6SAG5</accession>
<comment type="caution">
    <text evidence="2">The sequence shown here is derived from an EMBL/GenBank/DDBJ whole genome shotgun (WGS) entry which is preliminary data.</text>
</comment>
<organism evidence="2 4">
    <name type="scientific">Mycena alexandri</name>
    <dbReference type="NCBI Taxonomy" id="1745969"/>
    <lineage>
        <taxon>Eukaryota</taxon>
        <taxon>Fungi</taxon>
        <taxon>Dikarya</taxon>
        <taxon>Basidiomycota</taxon>
        <taxon>Agaricomycotina</taxon>
        <taxon>Agaricomycetes</taxon>
        <taxon>Agaricomycetidae</taxon>
        <taxon>Agaricales</taxon>
        <taxon>Marasmiineae</taxon>
        <taxon>Mycenaceae</taxon>
        <taxon>Mycena</taxon>
    </lineage>
</organism>
<evidence type="ECO:0000313" key="2">
    <source>
        <dbReference type="EMBL" id="KAJ7024118.1"/>
    </source>
</evidence>
<gene>
    <name evidence="2" type="ORF">C8F04DRAFT_1303295</name>
    <name evidence="3" type="ORF">C8F04DRAFT_1303299</name>
</gene>
<keyword evidence="4" id="KW-1185">Reference proteome</keyword>